<accession>W2MW17</accession>
<dbReference type="AlphaFoldDB" id="W2MW17"/>
<sequence length="32" mass="3734">MQQQPRVQLSYQSATKPSESPQSKTRRARMEV</sequence>
<protein>
    <submittedName>
        <fullName evidence="2">Uncharacterized protein</fullName>
    </submittedName>
</protein>
<dbReference type="EMBL" id="KI694465">
    <property type="protein sequence ID" value="ETM39788.1"/>
    <property type="molecule type" value="Genomic_DNA"/>
</dbReference>
<reference evidence="2" key="1">
    <citation type="submission" date="2013-11" db="EMBL/GenBank/DDBJ databases">
        <title>The Genome Sequence of Phytophthora parasitica IAC_01/95.</title>
        <authorList>
            <consortium name="The Broad Institute Genomics Platform"/>
            <person name="Russ C."/>
            <person name="Tyler B."/>
            <person name="Panabieres F."/>
            <person name="Shan W."/>
            <person name="Tripathy S."/>
            <person name="Grunwald N."/>
            <person name="Machado M."/>
            <person name="Johnson C.S."/>
            <person name="Arredondo F."/>
            <person name="Hong C."/>
            <person name="Coffey M."/>
            <person name="Young S.K."/>
            <person name="Zeng Q."/>
            <person name="Gargeya S."/>
            <person name="Fitzgerald M."/>
            <person name="Abouelleil A."/>
            <person name="Alvarado L."/>
            <person name="Chapman S.B."/>
            <person name="Gainer-Dewar J."/>
            <person name="Goldberg J."/>
            <person name="Griggs A."/>
            <person name="Gujja S."/>
            <person name="Hansen M."/>
            <person name="Howarth C."/>
            <person name="Imamovic A."/>
            <person name="Ireland A."/>
            <person name="Larimer J."/>
            <person name="McCowan C."/>
            <person name="Murphy C."/>
            <person name="Pearson M."/>
            <person name="Poon T.W."/>
            <person name="Priest M."/>
            <person name="Roberts A."/>
            <person name="Saif S."/>
            <person name="Shea T."/>
            <person name="Sykes S."/>
            <person name="Wortman J."/>
            <person name="Nusbaum C."/>
            <person name="Birren B."/>
        </authorList>
    </citation>
    <scope>NUCLEOTIDE SEQUENCE [LARGE SCALE GENOMIC DNA]</scope>
    <source>
        <strain evidence="2">IAC_01/95</strain>
    </source>
</reference>
<feature type="region of interest" description="Disordered" evidence="1">
    <location>
        <begin position="1"/>
        <end position="32"/>
    </location>
</feature>
<proteinExistence type="predicted"/>
<name>W2MW17_PHYNI</name>
<evidence type="ECO:0000256" key="1">
    <source>
        <dbReference type="SAM" id="MobiDB-lite"/>
    </source>
</evidence>
<feature type="compositionally biased region" description="Polar residues" evidence="1">
    <location>
        <begin position="1"/>
        <end position="23"/>
    </location>
</feature>
<gene>
    <name evidence="2" type="ORF">L914_14082</name>
</gene>
<evidence type="ECO:0000313" key="2">
    <source>
        <dbReference type="EMBL" id="ETM39788.1"/>
    </source>
</evidence>
<organism evidence="2">
    <name type="scientific">Phytophthora nicotianae</name>
    <name type="common">Potato buckeye rot agent</name>
    <name type="synonym">Phytophthora parasitica</name>
    <dbReference type="NCBI Taxonomy" id="4792"/>
    <lineage>
        <taxon>Eukaryota</taxon>
        <taxon>Sar</taxon>
        <taxon>Stramenopiles</taxon>
        <taxon>Oomycota</taxon>
        <taxon>Peronosporomycetes</taxon>
        <taxon>Peronosporales</taxon>
        <taxon>Peronosporaceae</taxon>
        <taxon>Phytophthora</taxon>
    </lineage>
</organism>
<dbReference type="Proteomes" id="UP000054532">
    <property type="component" value="Unassembled WGS sequence"/>
</dbReference>